<gene>
    <name evidence="1" type="ORF">LCGC14_1153010</name>
</gene>
<accession>A0A0F9MI29</accession>
<dbReference type="AlphaFoldDB" id="A0A0F9MI29"/>
<organism evidence="1">
    <name type="scientific">marine sediment metagenome</name>
    <dbReference type="NCBI Taxonomy" id="412755"/>
    <lineage>
        <taxon>unclassified sequences</taxon>
        <taxon>metagenomes</taxon>
        <taxon>ecological metagenomes</taxon>
    </lineage>
</organism>
<comment type="caution">
    <text evidence="1">The sequence shown here is derived from an EMBL/GenBank/DDBJ whole genome shotgun (WGS) entry which is preliminary data.</text>
</comment>
<sequence length="111" mass="12960">MFNLEVFVTAHTEKERLEWEEKFLDKILRLVDGVSVYDGHGCYRTDDGVIVHEPHSHIVVYGMDSNEIHRLYAWIYPLLLEYLHYADQEAVLVLMNGNMSLIRLPVQEEAA</sequence>
<evidence type="ECO:0000313" key="1">
    <source>
        <dbReference type="EMBL" id="KKM98916.1"/>
    </source>
</evidence>
<proteinExistence type="predicted"/>
<name>A0A0F9MI29_9ZZZZ</name>
<reference evidence="1" key="1">
    <citation type="journal article" date="2015" name="Nature">
        <title>Complex archaea that bridge the gap between prokaryotes and eukaryotes.</title>
        <authorList>
            <person name="Spang A."/>
            <person name="Saw J.H."/>
            <person name="Jorgensen S.L."/>
            <person name="Zaremba-Niedzwiedzka K."/>
            <person name="Martijn J."/>
            <person name="Lind A.E."/>
            <person name="van Eijk R."/>
            <person name="Schleper C."/>
            <person name="Guy L."/>
            <person name="Ettema T.J."/>
        </authorList>
    </citation>
    <scope>NUCLEOTIDE SEQUENCE</scope>
</reference>
<protein>
    <submittedName>
        <fullName evidence="1">Uncharacterized protein</fullName>
    </submittedName>
</protein>
<dbReference type="EMBL" id="LAZR01005560">
    <property type="protein sequence ID" value="KKM98916.1"/>
    <property type="molecule type" value="Genomic_DNA"/>
</dbReference>